<keyword evidence="1" id="KW-0808">Transferase</keyword>
<dbReference type="Pfam" id="PF05704">
    <property type="entry name" value="Caps_synth"/>
    <property type="match status" value="1"/>
</dbReference>
<evidence type="ECO:0000313" key="1">
    <source>
        <dbReference type="EMBL" id="QAS69337.2"/>
    </source>
</evidence>
<sequence length="321" mass="37329">MKQQFDLKQQLKSKGIGFLKDLLFSHTFFYTAFSVALNGFSKTSLELVQMGKRNKIKGRYAKKYANILQQELTSSSIPSSSTKIVWTCWVQGEEQAPQIVRKALSSIKHAFKDYEVVVIDHENLGKYVNLPVYILSKWKDGRIPNAHFSDIIRAYLLSRYGGIWIDATVMVHHLPKNYTYLLNQELFFYQNLRPGQSGNAVWLSSWLIIAKKGEPTISRLYEMLLSYWRTHNHLQDYYLFHIFWHLILEKNPSILKNMPKIPNSLPLLLMYRLRDDNNLAVIDEAFASYPIQKITYKDMSSKGTIFGYLEEHGITDESDVV</sequence>
<gene>
    <name evidence="1" type="ORF">DLJ48_01760</name>
</gene>
<proteinExistence type="predicted"/>
<dbReference type="InterPro" id="IPR008441">
    <property type="entry name" value="AfumC-like_glycosyl_Trfase"/>
</dbReference>
<dbReference type="Gene3D" id="3.90.550.20">
    <property type="match status" value="1"/>
</dbReference>
<dbReference type="SUPFAM" id="SSF53448">
    <property type="entry name" value="Nucleotide-diphospho-sugar transferases"/>
    <property type="match status" value="1"/>
</dbReference>
<dbReference type="PANTHER" id="PTHR32385:SF22">
    <property type="entry name" value="MANNOSYL PHOSPHORYLINOSITOL CERAMIDE SYNTHASE SUR1"/>
    <property type="match status" value="1"/>
</dbReference>
<dbReference type="PANTHER" id="PTHR32385">
    <property type="entry name" value="MANNOSYL PHOSPHORYLINOSITOL CERAMIDE SYNTHASE"/>
    <property type="match status" value="1"/>
</dbReference>
<dbReference type="GO" id="GO:0016740">
    <property type="term" value="F:transferase activity"/>
    <property type="evidence" value="ECO:0007669"/>
    <property type="project" value="UniProtKB-KW"/>
</dbReference>
<reference evidence="1 2" key="1">
    <citation type="journal article" date="2019" name="Syst. Appl. Microbiol.">
        <title>Oenococcus sicerae sp. nov., isolated from French cider.</title>
        <authorList>
            <person name="Cousin F.J."/>
            <person name="Le Guellec R."/>
            <person name="Chagnot C."/>
            <person name="Goux D."/>
            <person name="Dalmasso M."/>
            <person name="Laplace J.M."/>
            <person name="Cretenet M."/>
        </authorList>
    </citation>
    <scope>NUCLEOTIDE SEQUENCE [LARGE SCALE GENOMIC DNA]</scope>
    <source>
        <strain evidence="1 2">UCMA 15228</strain>
    </source>
</reference>
<dbReference type="RefSeq" id="WP_161566094.1">
    <property type="nucleotide sequence ID" value="NZ_CP029684.2"/>
</dbReference>
<dbReference type="Proteomes" id="UP000286907">
    <property type="component" value="Chromosome"/>
</dbReference>
<accession>A0ABX5QKU4</accession>
<dbReference type="EMBL" id="CP029684">
    <property type="protein sequence ID" value="QAS69337.2"/>
    <property type="molecule type" value="Genomic_DNA"/>
</dbReference>
<keyword evidence="2" id="KW-1185">Reference proteome</keyword>
<evidence type="ECO:0000313" key="2">
    <source>
        <dbReference type="Proteomes" id="UP000286907"/>
    </source>
</evidence>
<dbReference type="InterPro" id="IPR029044">
    <property type="entry name" value="Nucleotide-diphossugar_trans"/>
</dbReference>
<name>A0ABX5QKU4_9LACO</name>
<dbReference type="InterPro" id="IPR051706">
    <property type="entry name" value="Glycosyltransferase_domain"/>
</dbReference>
<organism evidence="1 2">
    <name type="scientific">Oenococcus sicerae</name>
    <dbReference type="NCBI Taxonomy" id="2203724"/>
    <lineage>
        <taxon>Bacteria</taxon>
        <taxon>Bacillati</taxon>
        <taxon>Bacillota</taxon>
        <taxon>Bacilli</taxon>
        <taxon>Lactobacillales</taxon>
        <taxon>Lactobacillaceae</taxon>
        <taxon>Oenococcus</taxon>
    </lineage>
</organism>
<protein>
    <submittedName>
        <fullName evidence="1">Glycosyl transferase</fullName>
    </submittedName>
</protein>